<dbReference type="InterPro" id="IPR011990">
    <property type="entry name" value="TPR-like_helical_dom_sf"/>
</dbReference>
<evidence type="ECO:0000256" key="1">
    <source>
        <dbReference type="SAM" id="SignalP"/>
    </source>
</evidence>
<dbReference type="Proteomes" id="UP000317691">
    <property type="component" value="Unassembled WGS sequence"/>
</dbReference>
<keyword evidence="1" id="KW-0732">Signal</keyword>
<feature type="signal peptide" evidence="1">
    <location>
        <begin position="1"/>
        <end position="22"/>
    </location>
</feature>
<organism evidence="2 3">
    <name type="scientific">Eiseniibacteriota bacterium</name>
    <dbReference type="NCBI Taxonomy" id="2212470"/>
    <lineage>
        <taxon>Bacteria</taxon>
        <taxon>Candidatus Eiseniibacteriota</taxon>
    </lineage>
</organism>
<proteinExistence type="predicted"/>
<name>A0A538THJ5_UNCEI</name>
<dbReference type="SUPFAM" id="SSF48452">
    <property type="entry name" value="TPR-like"/>
    <property type="match status" value="1"/>
</dbReference>
<comment type="caution">
    <text evidence="2">The sequence shown here is derived from an EMBL/GenBank/DDBJ whole genome shotgun (WGS) entry which is preliminary data.</text>
</comment>
<dbReference type="EMBL" id="VBOZ01000033">
    <property type="protein sequence ID" value="TMQ63093.1"/>
    <property type="molecule type" value="Genomic_DNA"/>
</dbReference>
<dbReference type="Gene3D" id="1.25.40.10">
    <property type="entry name" value="Tetratricopeptide repeat domain"/>
    <property type="match status" value="1"/>
</dbReference>
<feature type="chain" id="PRO_5021756805" evidence="1">
    <location>
        <begin position="23"/>
        <end position="244"/>
    </location>
</feature>
<gene>
    <name evidence="2" type="ORF">E6K79_10625</name>
</gene>
<sequence length="244" mass="26689">MRRIRIASLAVLLLGVCGAWRAAGAATQPPPQEKEKEKEATDVYRAIVRAAEVRSPSDTLGNGVYTAAKEAFYAGKFDEAIAHAGEFTKAYLRNLNMNDALELVLLMRGFRDFQDEPLRGYAKVLALREGGRPDSASAVAARTLERWPGASIRYHLHYQMAELARDRGDHAAAVTHAMAVADSSSKSRLAPAALKLAGDETIALGEGRDRALKLYQELLERFPDSPLAPGVRSQVIEMRKGMQL</sequence>
<evidence type="ECO:0000313" key="2">
    <source>
        <dbReference type="EMBL" id="TMQ63093.1"/>
    </source>
</evidence>
<reference evidence="2 3" key="1">
    <citation type="journal article" date="2019" name="Nat. Microbiol.">
        <title>Mediterranean grassland soil C-N compound turnover is dependent on rainfall and depth, and is mediated by genomically divergent microorganisms.</title>
        <authorList>
            <person name="Diamond S."/>
            <person name="Andeer P.F."/>
            <person name="Li Z."/>
            <person name="Crits-Christoph A."/>
            <person name="Burstein D."/>
            <person name="Anantharaman K."/>
            <person name="Lane K.R."/>
            <person name="Thomas B.C."/>
            <person name="Pan C."/>
            <person name="Northen T.R."/>
            <person name="Banfield J.F."/>
        </authorList>
    </citation>
    <scope>NUCLEOTIDE SEQUENCE [LARGE SCALE GENOMIC DNA]</scope>
    <source>
        <strain evidence="2">WS_9</strain>
    </source>
</reference>
<protein>
    <submittedName>
        <fullName evidence="2">Tetratricopeptide repeat protein</fullName>
    </submittedName>
</protein>
<dbReference type="AlphaFoldDB" id="A0A538THJ5"/>
<evidence type="ECO:0000313" key="3">
    <source>
        <dbReference type="Proteomes" id="UP000317691"/>
    </source>
</evidence>
<accession>A0A538THJ5</accession>